<dbReference type="EMBL" id="JBHLVF010000012">
    <property type="protein sequence ID" value="MFC0391763.1"/>
    <property type="molecule type" value="Genomic_DNA"/>
</dbReference>
<evidence type="ECO:0000256" key="1">
    <source>
        <dbReference type="ARBA" id="ARBA00022801"/>
    </source>
</evidence>
<evidence type="ECO:0000259" key="2">
    <source>
        <dbReference type="PROSITE" id="PS51462"/>
    </source>
</evidence>
<dbReference type="CDD" id="cd02883">
    <property type="entry name" value="NUDIX_Hydrolase"/>
    <property type="match status" value="1"/>
</dbReference>
<evidence type="ECO:0000313" key="3">
    <source>
        <dbReference type="EMBL" id="MFC0391763.1"/>
    </source>
</evidence>
<proteinExistence type="predicted"/>
<dbReference type="GO" id="GO:0016787">
    <property type="term" value="F:hydrolase activity"/>
    <property type="evidence" value="ECO:0007669"/>
    <property type="project" value="UniProtKB-KW"/>
</dbReference>
<name>A0ABV6J7A4_9BACL</name>
<dbReference type="EC" id="3.6.-.-" evidence="3"/>
<evidence type="ECO:0000313" key="4">
    <source>
        <dbReference type="Proteomes" id="UP001589818"/>
    </source>
</evidence>
<dbReference type="InterPro" id="IPR015797">
    <property type="entry name" value="NUDIX_hydrolase-like_dom_sf"/>
</dbReference>
<dbReference type="SUPFAM" id="SSF55811">
    <property type="entry name" value="Nudix"/>
    <property type="match status" value="1"/>
</dbReference>
<dbReference type="Pfam" id="PF00293">
    <property type="entry name" value="NUDIX"/>
    <property type="match status" value="1"/>
</dbReference>
<reference evidence="3 4" key="1">
    <citation type="submission" date="2024-09" db="EMBL/GenBank/DDBJ databases">
        <authorList>
            <person name="Sun Q."/>
            <person name="Mori K."/>
        </authorList>
    </citation>
    <scope>NUCLEOTIDE SEQUENCE [LARGE SCALE GENOMIC DNA]</scope>
    <source>
        <strain evidence="3 4">CCM 4839</strain>
    </source>
</reference>
<protein>
    <submittedName>
        <fullName evidence="3">NUDIX hydrolase</fullName>
        <ecNumber evidence="3">3.6.-.-</ecNumber>
    </submittedName>
</protein>
<dbReference type="PROSITE" id="PS00893">
    <property type="entry name" value="NUDIX_BOX"/>
    <property type="match status" value="1"/>
</dbReference>
<dbReference type="InterPro" id="IPR020084">
    <property type="entry name" value="NUDIX_hydrolase_CS"/>
</dbReference>
<dbReference type="PROSITE" id="PS51462">
    <property type="entry name" value="NUDIX"/>
    <property type="match status" value="1"/>
</dbReference>
<dbReference type="Gene3D" id="3.90.79.10">
    <property type="entry name" value="Nucleoside Triphosphate Pyrophosphohydrolase"/>
    <property type="match status" value="1"/>
</dbReference>
<comment type="caution">
    <text evidence="3">The sequence shown here is derived from an EMBL/GenBank/DDBJ whole genome shotgun (WGS) entry which is preliminary data.</text>
</comment>
<dbReference type="Proteomes" id="UP001589818">
    <property type="component" value="Unassembled WGS sequence"/>
</dbReference>
<feature type="domain" description="Nudix hydrolase" evidence="2">
    <location>
        <begin position="33"/>
        <end position="167"/>
    </location>
</feature>
<keyword evidence="4" id="KW-1185">Reference proteome</keyword>
<keyword evidence="1 3" id="KW-0378">Hydrolase</keyword>
<dbReference type="RefSeq" id="WP_204821188.1">
    <property type="nucleotide sequence ID" value="NZ_JANHOF010000011.1"/>
</dbReference>
<organism evidence="3 4">
    <name type="scientific">Paenibacillus mendelii</name>
    <dbReference type="NCBI Taxonomy" id="206163"/>
    <lineage>
        <taxon>Bacteria</taxon>
        <taxon>Bacillati</taxon>
        <taxon>Bacillota</taxon>
        <taxon>Bacilli</taxon>
        <taxon>Bacillales</taxon>
        <taxon>Paenibacillaceae</taxon>
        <taxon>Paenibacillus</taxon>
    </lineage>
</organism>
<dbReference type="InterPro" id="IPR000086">
    <property type="entry name" value="NUDIX_hydrolase_dom"/>
</dbReference>
<sequence length="189" mass="21547">MIISLKDFPILSTKVEWGRITTQFTLEAVEDEALISNISIVPVIGDRYVMMKLDTGVWELAGGTLKRDEPYLDALRREVQEELGAELIAYHVLGHFRCSSRAEQPYLPHIPHPDFIRLVGYGEVRLIGEPLNPPDGEKVILVDVVGIEEAIRRFEEINRRDLSELYRLVHLTRTSEKQNVSDTINGIKL</sequence>
<gene>
    <name evidence="3" type="ORF">ACFFJ8_10345</name>
</gene>
<accession>A0ABV6J7A4</accession>